<keyword evidence="9" id="KW-0460">Magnesium</keyword>
<dbReference type="GO" id="GO:0004016">
    <property type="term" value="F:adenylate cyclase activity"/>
    <property type="evidence" value="ECO:0007669"/>
    <property type="project" value="UniProtKB-EC"/>
</dbReference>
<dbReference type="VEuPathDB" id="VectorBase:GPAI043424"/>
<evidence type="ECO:0000259" key="17">
    <source>
        <dbReference type="PROSITE" id="PS50125"/>
    </source>
</evidence>
<evidence type="ECO:0000313" key="18">
    <source>
        <dbReference type="EnsemblMetazoa" id="GPAI043424-PA"/>
    </source>
</evidence>
<keyword evidence="8" id="KW-0067">ATP-binding</keyword>
<evidence type="ECO:0000256" key="11">
    <source>
        <dbReference type="ARBA" id="ARBA00022998"/>
    </source>
</evidence>
<feature type="transmembrane region" description="Helical" evidence="16">
    <location>
        <begin position="198"/>
        <end position="218"/>
    </location>
</feature>
<dbReference type="GO" id="GO:0046872">
    <property type="term" value="F:metal ion binding"/>
    <property type="evidence" value="ECO:0007669"/>
    <property type="project" value="UniProtKB-KW"/>
</dbReference>
<dbReference type="Gene3D" id="3.30.70.1230">
    <property type="entry name" value="Nucleotide cyclase"/>
    <property type="match status" value="1"/>
</dbReference>
<evidence type="ECO:0000256" key="9">
    <source>
        <dbReference type="ARBA" id="ARBA00022842"/>
    </source>
</evidence>
<dbReference type="PROSITE" id="PS00452">
    <property type="entry name" value="GUANYLATE_CYCLASE_1"/>
    <property type="match status" value="1"/>
</dbReference>
<dbReference type="GO" id="GO:0005524">
    <property type="term" value="F:ATP binding"/>
    <property type="evidence" value="ECO:0007669"/>
    <property type="project" value="UniProtKB-KW"/>
</dbReference>
<comment type="catalytic activity">
    <reaction evidence="1">
        <text>ATP = 3',5'-cyclic AMP + diphosphate</text>
        <dbReference type="Rhea" id="RHEA:15389"/>
        <dbReference type="ChEBI" id="CHEBI:30616"/>
        <dbReference type="ChEBI" id="CHEBI:33019"/>
        <dbReference type="ChEBI" id="CHEBI:58165"/>
        <dbReference type="EC" id="4.6.1.1"/>
    </reaction>
</comment>
<evidence type="ECO:0000256" key="4">
    <source>
        <dbReference type="ARBA" id="ARBA00012201"/>
    </source>
</evidence>
<dbReference type="GO" id="GO:0035556">
    <property type="term" value="P:intracellular signal transduction"/>
    <property type="evidence" value="ECO:0007669"/>
    <property type="project" value="InterPro"/>
</dbReference>
<evidence type="ECO:0000256" key="16">
    <source>
        <dbReference type="SAM" id="Phobius"/>
    </source>
</evidence>
<feature type="transmembrane region" description="Helical" evidence="16">
    <location>
        <begin position="142"/>
        <end position="161"/>
    </location>
</feature>
<organism evidence="18 19">
    <name type="scientific">Glossina pallidipes</name>
    <name type="common">Tsetse fly</name>
    <dbReference type="NCBI Taxonomy" id="7398"/>
    <lineage>
        <taxon>Eukaryota</taxon>
        <taxon>Metazoa</taxon>
        <taxon>Ecdysozoa</taxon>
        <taxon>Arthropoda</taxon>
        <taxon>Hexapoda</taxon>
        <taxon>Insecta</taxon>
        <taxon>Pterygota</taxon>
        <taxon>Neoptera</taxon>
        <taxon>Endopterygota</taxon>
        <taxon>Diptera</taxon>
        <taxon>Brachycera</taxon>
        <taxon>Muscomorpha</taxon>
        <taxon>Hippoboscoidea</taxon>
        <taxon>Glossinidae</taxon>
        <taxon>Glossina</taxon>
    </lineage>
</organism>
<reference evidence="19" key="1">
    <citation type="submission" date="2014-03" db="EMBL/GenBank/DDBJ databases">
        <authorList>
            <person name="Aksoy S."/>
            <person name="Warren W."/>
            <person name="Wilson R.K."/>
        </authorList>
    </citation>
    <scope>NUCLEOTIDE SEQUENCE [LARGE SCALE GENOMIC DNA]</scope>
    <source>
        <strain evidence="19">IAEA</strain>
    </source>
</reference>
<comment type="cofactor">
    <cofactor evidence="2">
        <name>Mg(2+)</name>
        <dbReference type="ChEBI" id="CHEBI:18420"/>
    </cofactor>
</comment>
<keyword evidence="13 14" id="KW-0456">Lyase</keyword>
<dbReference type="AlphaFoldDB" id="A0A1B0AET1"/>
<dbReference type="EC" id="4.6.1.1" evidence="4"/>
<comment type="similarity">
    <text evidence="14">Belongs to the adenylyl cyclase class-4/guanylyl cyclase family.</text>
</comment>
<feature type="compositionally biased region" description="Low complexity" evidence="15">
    <location>
        <begin position="472"/>
        <end position="488"/>
    </location>
</feature>
<evidence type="ECO:0000256" key="14">
    <source>
        <dbReference type="RuleBase" id="RU000405"/>
    </source>
</evidence>
<evidence type="ECO:0000256" key="8">
    <source>
        <dbReference type="ARBA" id="ARBA00022840"/>
    </source>
</evidence>
<evidence type="ECO:0000256" key="1">
    <source>
        <dbReference type="ARBA" id="ARBA00001593"/>
    </source>
</evidence>
<evidence type="ECO:0000256" key="6">
    <source>
        <dbReference type="ARBA" id="ARBA00022723"/>
    </source>
</evidence>
<dbReference type="InterPro" id="IPR029787">
    <property type="entry name" value="Nucleotide_cyclase"/>
</dbReference>
<keyword evidence="6" id="KW-0479">Metal-binding</keyword>
<dbReference type="InterPro" id="IPR001054">
    <property type="entry name" value="A/G_cyclase"/>
</dbReference>
<keyword evidence="11" id="KW-0115">cAMP biosynthesis</keyword>
<dbReference type="PROSITE" id="PS50125">
    <property type="entry name" value="GUANYLATE_CYCLASE_2"/>
    <property type="match status" value="1"/>
</dbReference>
<dbReference type="Proteomes" id="UP000092445">
    <property type="component" value="Unassembled WGS sequence"/>
</dbReference>
<dbReference type="PANTHER" id="PTHR45627:SF23">
    <property type="entry name" value="AT30656P-RELATED"/>
    <property type="match status" value="1"/>
</dbReference>
<dbReference type="Pfam" id="PF00211">
    <property type="entry name" value="Guanylate_cyc"/>
    <property type="match status" value="2"/>
</dbReference>
<feature type="transmembrane region" description="Helical" evidence="16">
    <location>
        <begin position="259"/>
        <end position="288"/>
    </location>
</feature>
<protein>
    <recommendedName>
        <fullName evidence="4">adenylate cyclase</fullName>
        <ecNumber evidence="4">4.6.1.1</ecNumber>
    </recommendedName>
</protein>
<evidence type="ECO:0000256" key="5">
    <source>
        <dbReference type="ARBA" id="ARBA00022692"/>
    </source>
</evidence>
<dbReference type="PANTHER" id="PTHR45627">
    <property type="entry name" value="ADENYLATE CYCLASE TYPE 1"/>
    <property type="match status" value="1"/>
</dbReference>
<dbReference type="SUPFAM" id="SSF55073">
    <property type="entry name" value="Nucleotide cyclase"/>
    <property type="match status" value="1"/>
</dbReference>
<evidence type="ECO:0000313" key="19">
    <source>
        <dbReference type="Proteomes" id="UP000092445"/>
    </source>
</evidence>
<evidence type="ECO:0000256" key="13">
    <source>
        <dbReference type="ARBA" id="ARBA00023239"/>
    </source>
</evidence>
<evidence type="ECO:0000256" key="15">
    <source>
        <dbReference type="SAM" id="MobiDB-lite"/>
    </source>
</evidence>
<keyword evidence="10 16" id="KW-1133">Transmembrane helix</keyword>
<feature type="domain" description="Guanylate cyclase" evidence="17">
    <location>
        <begin position="511"/>
        <end position="575"/>
    </location>
</feature>
<evidence type="ECO:0000256" key="2">
    <source>
        <dbReference type="ARBA" id="ARBA00001946"/>
    </source>
</evidence>
<evidence type="ECO:0000256" key="3">
    <source>
        <dbReference type="ARBA" id="ARBA00004141"/>
    </source>
</evidence>
<feature type="region of interest" description="Disordered" evidence="15">
    <location>
        <begin position="463"/>
        <end position="488"/>
    </location>
</feature>
<dbReference type="EnsemblMetazoa" id="GPAI043424-RA">
    <property type="protein sequence ID" value="GPAI043424-PA"/>
    <property type="gene ID" value="GPAI043424"/>
</dbReference>
<keyword evidence="19" id="KW-1185">Reference proteome</keyword>
<name>A0A1B0AET1_GLOPL</name>
<evidence type="ECO:0000256" key="10">
    <source>
        <dbReference type="ARBA" id="ARBA00022989"/>
    </source>
</evidence>
<reference evidence="18" key="2">
    <citation type="submission" date="2020-05" db="UniProtKB">
        <authorList>
            <consortium name="EnsemblMetazoa"/>
        </authorList>
    </citation>
    <scope>IDENTIFICATION</scope>
    <source>
        <strain evidence="18">IAEA</strain>
    </source>
</reference>
<feature type="transmembrane region" description="Helical" evidence="16">
    <location>
        <begin position="111"/>
        <end position="130"/>
    </location>
</feature>
<dbReference type="GO" id="GO:0005886">
    <property type="term" value="C:plasma membrane"/>
    <property type="evidence" value="ECO:0007669"/>
    <property type="project" value="TreeGrafter"/>
</dbReference>
<dbReference type="GO" id="GO:0006171">
    <property type="term" value="P:cAMP biosynthetic process"/>
    <property type="evidence" value="ECO:0007669"/>
    <property type="project" value="UniProtKB-KW"/>
</dbReference>
<sequence length="630" mass="72640">MKCSTEWQNYLASKREAEESTPSVAIELTPNEPRQMVYQEIVEKANELMEVEVESLPICKLQFYRYCFERPRYLTADQIEDYRAESSISSICLIFSNWSWELKYLTYRTEFFKHYALVTFVILLCVIAMQATKEYIQKATEFSIVCSLMVLCNIASIVFIWRKYIIRRIFHWRPIRKYMRRSPFTLRTVRKLSMTRKLVLGCALFVGCMSTLLITSYVQVITCDSDMLENDDKIIFLLLEEGIRKLCFNSWAVTESLCLYVALAFTWPLIPMFLSFLMTIPVLTIYIVEIYTHLSLSYESSISTNQGINERQLQRKIDSSSITNESIRALLLNILPAHVVQVYLTKRLKNEPYYEKHDYVAVMFATVIHEEAHVMDLRLMNDIICDFDQVLKFYNFSVRVEKIKVINWTYMVACGLSARRDYFNETLRREGSAFVRQQNEGRRTIGKQSSHSIAFTLDQSNDNNVETNEQFPTPSASSPNSSTSSSLSFEDEANRIDIGFMRNKKGVAYVLANFALEFLKVIRTINGVIGQSRNSPPLALRIGISSGEVMAGVVGSSQAHYDIWGNAVNMAARMDSTGEPGRIQVTEETEEILRDYNVSCTYRGLTDVKGRGLIPTYFINVDDQFKFETI</sequence>
<keyword evidence="5 16" id="KW-0812">Transmembrane</keyword>
<dbReference type="GO" id="GO:0007189">
    <property type="term" value="P:adenylate cyclase-activating G protein-coupled receptor signaling pathway"/>
    <property type="evidence" value="ECO:0007669"/>
    <property type="project" value="TreeGrafter"/>
</dbReference>
<dbReference type="CDD" id="cd07302">
    <property type="entry name" value="CHD"/>
    <property type="match status" value="1"/>
</dbReference>
<dbReference type="InterPro" id="IPR018297">
    <property type="entry name" value="A/G_cyclase_CS"/>
</dbReference>
<dbReference type="STRING" id="7398.A0A1B0AET1"/>
<evidence type="ECO:0000256" key="7">
    <source>
        <dbReference type="ARBA" id="ARBA00022741"/>
    </source>
</evidence>
<accession>A0A1B0AET1</accession>
<keyword evidence="7" id="KW-0547">Nucleotide-binding</keyword>
<keyword evidence="12 16" id="KW-0472">Membrane</keyword>
<evidence type="ECO:0000256" key="12">
    <source>
        <dbReference type="ARBA" id="ARBA00023136"/>
    </source>
</evidence>
<comment type="subcellular location">
    <subcellularLocation>
        <location evidence="3">Membrane</location>
        <topology evidence="3">Multi-pass membrane protein</topology>
    </subcellularLocation>
</comment>
<dbReference type="SMART" id="SM00044">
    <property type="entry name" value="CYCc"/>
    <property type="match status" value="1"/>
</dbReference>
<proteinExistence type="inferred from homology"/>